<dbReference type="KEGG" id="ssck:SPSK_00616"/>
<reference evidence="2 3" key="1">
    <citation type="journal article" date="2014" name="BMC Genomics">
        <title>Comparative genomics of the major fungal agents of human and animal Sporotrichosis: Sporothrix schenckii and Sporothrix brasiliensis.</title>
        <authorList>
            <person name="Teixeira M.M."/>
            <person name="de Almeida L.G."/>
            <person name="Kubitschek-Barreira P."/>
            <person name="Alves F.L."/>
            <person name="Kioshima E.S."/>
            <person name="Abadio A.K."/>
            <person name="Fernandes L."/>
            <person name="Derengowski L.S."/>
            <person name="Ferreira K.S."/>
            <person name="Souza R.C."/>
            <person name="Ruiz J.C."/>
            <person name="de Andrade N.C."/>
            <person name="Paes H.C."/>
            <person name="Nicola A.M."/>
            <person name="Albuquerque P."/>
            <person name="Gerber A.L."/>
            <person name="Martins V.P."/>
            <person name="Peconick L.D."/>
            <person name="Neto A.V."/>
            <person name="Chaucanez C.B."/>
            <person name="Silva P.A."/>
            <person name="Cunha O.L."/>
            <person name="de Oliveira F.F."/>
            <person name="dos Santos T.C."/>
            <person name="Barros A.L."/>
            <person name="Soares M.A."/>
            <person name="de Oliveira L.M."/>
            <person name="Marini M.M."/>
            <person name="Villalobos-Duno H."/>
            <person name="Cunha M.M."/>
            <person name="de Hoog S."/>
            <person name="da Silveira J.F."/>
            <person name="Henrissat B."/>
            <person name="Nino-Vega G.A."/>
            <person name="Cisalpino P.S."/>
            <person name="Mora-Montes H.M."/>
            <person name="Almeida S.R."/>
            <person name="Stajich J.E."/>
            <person name="Lopes-Bezerra L.M."/>
            <person name="Vasconcelos A.T."/>
            <person name="Felipe M.S."/>
        </authorList>
    </citation>
    <scope>NUCLEOTIDE SEQUENCE [LARGE SCALE GENOMIC DNA]</scope>
    <source>
        <strain evidence="2 3">1099-18</strain>
    </source>
</reference>
<evidence type="ECO:0000313" key="3">
    <source>
        <dbReference type="Proteomes" id="UP000033710"/>
    </source>
</evidence>
<dbReference type="EMBL" id="AXCR01000012">
    <property type="protein sequence ID" value="KJR80100.1"/>
    <property type="molecule type" value="Genomic_DNA"/>
</dbReference>
<accession>A0A0F2LUA7</accession>
<organism evidence="2 3">
    <name type="scientific">Sporothrix schenckii 1099-18</name>
    <dbReference type="NCBI Taxonomy" id="1397361"/>
    <lineage>
        <taxon>Eukaryota</taxon>
        <taxon>Fungi</taxon>
        <taxon>Dikarya</taxon>
        <taxon>Ascomycota</taxon>
        <taxon>Pezizomycotina</taxon>
        <taxon>Sordariomycetes</taxon>
        <taxon>Sordariomycetidae</taxon>
        <taxon>Ophiostomatales</taxon>
        <taxon>Ophiostomataceae</taxon>
        <taxon>Sporothrix</taxon>
    </lineage>
</organism>
<proteinExistence type="predicted"/>
<feature type="region of interest" description="Disordered" evidence="1">
    <location>
        <begin position="53"/>
        <end position="76"/>
    </location>
</feature>
<reference evidence="2 3" key="2">
    <citation type="journal article" date="2015" name="Eukaryot. Cell">
        <title>Asexual propagation of a virulent clone complex in a human and feline outbreak of sporotrichosis.</title>
        <authorList>
            <person name="Teixeira Mde M."/>
            <person name="Rodrigues A.M."/>
            <person name="Tsui C.K."/>
            <person name="de Almeida L.G."/>
            <person name="Van Diepeningen A.D."/>
            <person name="van den Ende B.G."/>
            <person name="Fernandes G.F."/>
            <person name="Kano R."/>
            <person name="Hamelin R.C."/>
            <person name="Lopes-Bezerra L.M."/>
            <person name="Vasconcelos A.T."/>
            <person name="de Hoog S."/>
            <person name="de Camargo Z.P."/>
            <person name="Felipe M.S."/>
        </authorList>
    </citation>
    <scope>NUCLEOTIDE SEQUENCE [LARGE SCALE GENOMIC DNA]</scope>
    <source>
        <strain evidence="2 3">1099-18</strain>
    </source>
</reference>
<gene>
    <name evidence="2" type="ORF">SPSK_00616</name>
</gene>
<dbReference type="OrthoDB" id="10278100at2759"/>
<dbReference type="Proteomes" id="UP000033710">
    <property type="component" value="Unassembled WGS sequence"/>
</dbReference>
<evidence type="ECO:0000313" key="2">
    <source>
        <dbReference type="EMBL" id="KJR80100.1"/>
    </source>
</evidence>
<comment type="caution">
    <text evidence="2">The sequence shown here is derived from an EMBL/GenBank/DDBJ whole genome shotgun (WGS) entry which is preliminary data.</text>
</comment>
<sequence length="160" mass="16806">MPNECTATVRPVGWWPSGDAMGVPAATAARQSLGTPMLASDNTNVEHRVAITWPTRTPDGGTDEGEDVPGSSVSESAVCTNRPRLVSGHTVRRYENLSGVARWSGLVKQAFSTTTQASRSATVRGRMVTAPGAVRSMEAMAKNGRVVLSDASSLVEPVPV</sequence>
<dbReference type="RefSeq" id="XP_016582776.1">
    <property type="nucleotide sequence ID" value="XM_016727580.1"/>
</dbReference>
<name>A0A0F2LUA7_SPOSC</name>
<dbReference type="AlphaFoldDB" id="A0A0F2LUA7"/>
<evidence type="ECO:0000256" key="1">
    <source>
        <dbReference type="SAM" id="MobiDB-lite"/>
    </source>
</evidence>
<protein>
    <submittedName>
        <fullName evidence="2">Uncharacterized protein</fullName>
    </submittedName>
</protein>
<dbReference type="GeneID" id="27662857"/>
<dbReference type="VEuPathDB" id="FungiDB:SPSK_00616"/>